<evidence type="ECO:0008006" key="6">
    <source>
        <dbReference type="Google" id="ProtNLM"/>
    </source>
</evidence>
<dbReference type="CDD" id="cd03398">
    <property type="entry name" value="PAP2_haloperoxidase"/>
    <property type="match status" value="1"/>
</dbReference>
<organism evidence="4 5">
    <name type="scientific">Halioxenophilus aromaticivorans</name>
    <dbReference type="NCBI Taxonomy" id="1306992"/>
    <lineage>
        <taxon>Bacteria</taxon>
        <taxon>Pseudomonadati</taxon>
        <taxon>Pseudomonadota</taxon>
        <taxon>Gammaproteobacteria</taxon>
        <taxon>Alteromonadales</taxon>
        <taxon>Alteromonadaceae</taxon>
        <taxon>Halioxenophilus</taxon>
    </lineage>
</organism>
<dbReference type="InterPro" id="IPR049283">
    <property type="entry name" value="DUF6851"/>
</dbReference>
<feature type="chain" id="PRO_5043875903" description="Vanadium-dependent haloperoxidase" evidence="1">
    <location>
        <begin position="31"/>
        <end position="497"/>
    </location>
</feature>
<evidence type="ECO:0000259" key="3">
    <source>
        <dbReference type="Pfam" id="PF22778"/>
    </source>
</evidence>
<dbReference type="InterPro" id="IPR036938">
    <property type="entry name" value="PAP2/HPO_sf"/>
</dbReference>
<dbReference type="InterPro" id="IPR055161">
    <property type="entry name" value="NapH1-like_2nd"/>
</dbReference>
<feature type="domain" description="Vanadium-dependent haloperoxidase NapH1-like second helical-bundle" evidence="3">
    <location>
        <begin position="315"/>
        <end position="484"/>
    </location>
</feature>
<evidence type="ECO:0000313" key="4">
    <source>
        <dbReference type="EMBL" id="GAA4947699.1"/>
    </source>
</evidence>
<feature type="signal peptide" evidence="1">
    <location>
        <begin position="1"/>
        <end position="30"/>
    </location>
</feature>
<comment type="caution">
    <text evidence="4">The sequence shown here is derived from an EMBL/GenBank/DDBJ whole genome shotgun (WGS) entry which is preliminary data.</text>
</comment>
<dbReference type="Pfam" id="PF21167">
    <property type="entry name" value="DUF6851"/>
    <property type="match status" value="1"/>
</dbReference>
<dbReference type="AlphaFoldDB" id="A0AAV3U484"/>
<dbReference type="InterPro" id="IPR016119">
    <property type="entry name" value="Br/Cl_peroxidase_C"/>
</dbReference>
<evidence type="ECO:0000259" key="2">
    <source>
        <dbReference type="Pfam" id="PF21167"/>
    </source>
</evidence>
<name>A0AAV3U484_9ALTE</name>
<dbReference type="InterPro" id="IPR052559">
    <property type="entry name" value="V-haloperoxidase"/>
</dbReference>
<evidence type="ECO:0000313" key="5">
    <source>
        <dbReference type="Proteomes" id="UP001409585"/>
    </source>
</evidence>
<dbReference type="PANTHER" id="PTHR34599:SF2">
    <property type="entry name" value="TRAF-TYPE DOMAIN-CONTAINING PROTEIN"/>
    <property type="match status" value="1"/>
</dbReference>
<keyword evidence="5" id="KW-1185">Reference proteome</keyword>
<dbReference type="Proteomes" id="UP001409585">
    <property type="component" value="Unassembled WGS sequence"/>
</dbReference>
<dbReference type="SUPFAM" id="SSF48317">
    <property type="entry name" value="Acid phosphatase/Vanadium-dependent haloperoxidase"/>
    <property type="match status" value="1"/>
</dbReference>
<evidence type="ECO:0000256" key="1">
    <source>
        <dbReference type="SAM" id="SignalP"/>
    </source>
</evidence>
<dbReference type="PANTHER" id="PTHR34599">
    <property type="entry name" value="PEROXIDASE-RELATED"/>
    <property type="match status" value="1"/>
</dbReference>
<reference evidence="5" key="1">
    <citation type="journal article" date="2019" name="Int. J. Syst. Evol. Microbiol.">
        <title>The Global Catalogue of Microorganisms (GCM) 10K type strain sequencing project: providing services to taxonomists for standard genome sequencing and annotation.</title>
        <authorList>
            <consortium name="The Broad Institute Genomics Platform"/>
            <consortium name="The Broad Institute Genome Sequencing Center for Infectious Disease"/>
            <person name="Wu L."/>
            <person name="Ma J."/>
        </authorList>
    </citation>
    <scope>NUCLEOTIDE SEQUENCE [LARGE SCALE GENOMIC DNA]</scope>
    <source>
        <strain evidence="5">JCM 19134</strain>
    </source>
</reference>
<dbReference type="Gene3D" id="1.10.606.10">
    <property type="entry name" value="Vanadium-containing Chloroperoxidase, domain 2"/>
    <property type="match status" value="1"/>
</dbReference>
<dbReference type="Pfam" id="PF22778">
    <property type="entry name" value="VCPO_2nd"/>
    <property type="match status" value="1"/>
</dbReference>
<dbReference type="GO" id="GO:0004601">
    <property type="term" value="F:peroxidase activity"/>
    <property type="evidence" value="ECO:0007669"/>
    <property type="project" value="InterPro"/>
</dbReference>
<dbReference type="EMBL" id="BAABLX010000027">
    <property type="protein sequence ID" value="GAA4947699.1"/>
    <property type="molecule type" value="Genomic_DNA"/>
</dbReference>
<keyword evidence="1" id="KW-0732">Signal</keyword>
<proteinExistence type="predicted"/>
<protein>
    <recommendedName>
        <fullName evidence="6">Vanadium-dependent haloperoxidase</fullName>
    </recommendedName>
</protein>
<sequence>MVYKNKQRVHRNFLCGLLALVWSMALPVKSQPAFDLNAGNAAVEVVIPAVVPIIYQNVSANAGDATLVLRVTTLITNAWYDATAPYHPTAVGVYSHLGRRPESQASNANLNVALMYASYQVLNRLLPEFTGSWRAMLEQVGLDPDDESEDITTAVGLGNVAGIAVANGRENDGMNQLGNEGPIASPAYSDYTGYVPVNTAYRLHRPSRWQPDIQRQGLGLYKVQQFVTPQYALVEPYSFESPHLFSLPRPFKSNITHRKAYVVQANEVLQASANLTEEQKLKAELFDNKIVSLGISAVHAALSQNLTLLEFIQLDFLTNMAAFDAGIFVWKEKRRHDAVRPFSAINLLYRYRWVRAWGGPGQGSADVPGDEWQSYLEEADHPEYPSASACFCQAHAQSARLFLGTDLLQYPVNYPAGSSRIEPGVTPASDTTLVFDTWTDLAQDCGQSRLWAGVHFRSAIDESMAFCPRFGDMAVEYMDSLIKGTAALRLPSQGRDF</sequence>
<accession>A0AAV3U484</accession>
<feature type="domain" description="DUF6851" evidence="2">
    <location>
        <begin position="74"/>
        <end position="211"/>
    </location>
</feature>
<gene>
    <name evidence="4" type="ORF">GCM10025791_29340</name>
</gene>